<comment type="catalytic activity">
    <reaction evidence="10">
        <text>L-threonyl-[protein] + FAD = FMN-L-threonyl-[protein] + AMP + H(+)</text>
        <dbReference type="Rhea" id="RHEA:36847"/>
        <dbReference type="Rhea" id="RHEA-COMP:11060"/>
        <dbReference type="Rhea" id="RHEA-COMP:11061"/>
        <dbReference type="ChEBI" id="CHEBI:15378"/>
        <dbReference type="ChEBI" id="CHEBI:30013"/>
        <dbReference type="ChEBI" id="CHEBI:57692"/>
        <dbReference type="ChEBI" id="CHEBI:74257"/>
        <dbReference type="ChEBI" id="CHEBI:456215"/>
        <dbReference type="EC" id="2.7.1.180"/>
    </reaction>
</comment>
<dbReference type="OrthoDB" id="9778595at2"/>
<dbReference type="GO" id="GO:0016740">
    <property type="term" value="F:transferase activity"/>
    <property type="evidence" value="ECO:0007669"/>
    <property type="project" value="UniProtKB-KW"/>
</dbReference>
<accession>A0A5P8FRB9</accession>
<evidence type="ECO:0000256" key="7">
    <source>
        <dbReference type="ARBA" id="ARBA00022827"/>
    </source>
</evidence>
<name>A0A5P8FRB9_9MICO</name>
<proteinExistence type="predicted"/>
<dbReference type="InterPro" id="IPR024932">
    <property type="entry name" value="ApbE"/>
</dbReference>
<gene>
    <name evidence="11" type="ORF">EEW87_006010</name>
</gene>
<evidence type="ECO:0000256" key="8">
    <source>
        <dbReference type="ARBA" id="ARBA00022842"/>
    </source>
</evidence>
<evidence type="ECO:0000256" key="10">
    <source>
        <dbReference type="ARBA" id="ARBA00048540"/>
    </source>
</evidence>
<dbReference type="Gene3D" id="3.10.520.10">
    <property type="entry name" value="ApbE-like domains"/>
    <property type="match status" value="2"/>
</dbReference>
<dbReference type="KEGG" id="jme:EEW87_006010"/>
<comment type="cofactor">
    <cofactor evidence="1">
        <name>Mg(2+)</name>
        <dbReference type="ChEBI" id="CHEBI:18420"/>
    </cofactor>
</comment>
<protein>
    <recommendedName>
        <fullName evidence="3">FAD:protein FMN transferase</fullName>
        <ecNumber evidence="2">2.7.1.180</ecNumber>
    </recommendedName>
    <alternativeName>
        <fullName evidence="9">Flavin transferase</fullName>
    </alternativeName>
</protein>
<dbReference type="SUPFAM" id="SSF143631">
    <property type="entry name" value="ApbE-like"/>
    <property type="match status" value="1"/>
</dbReference>
<reference evidence="11 12" key="1">
    <citation type="submission" date="2019-09" db="EMBL/GenBank/DDBJ databases">
        <title>Complete Genome Sequence of Janibacter melonis M714 with both human health impact and industrial applications.</title>
        <authorList>
            <person name="Jin M."/>
            <person name="Zhao Q.R."/>
        </authorList>
    </citation>
    <scope>NUCLEOTIDE SEQUENCE [LARGE SCALE GENOMIC DNA]</scope>
    <source>
        <strain evidence="11 12">M714</strain>
    </source>
</reference>
<evidence type="ECO:0000256" key="1">
    <source>
        <dbReference type="ARBA" id="ARBA00001946"/>
    </source>
</evidence>
<dbReference type="InterPro" id="IPR003374">
    <property type="entry name" value="ApbE-like_sf"/>
</dbReference>
<dbReference type="EC" id="2.7.1.180" evidence="2"/>
<keyword evidence="7" id="KW-0274">FAD</keyword>
<sequence>MGMPVSVAVRGPVHLLDGAAPHVEQVYARLRRVDRVFSTYRDDSDLVRVRRGEIGLDEAHPWLAEVADLCARAEDVTDGLFSARAPAPGGGRVFDPTGLVKGWAVATASEQLRLVPGVQHLVDAGGDVVAGTGTGLAGPVPPWRVGIEDPADRTRVARVVEVARGAVATSGAAARGAHVYDPRSGTAISPAGSASVVGPDLLWADVWATAAYVDPVAVSALLPRRAPGYELVVLG</sequence>
<keyword evidence="4" id="KW-0285">Flavoprotein</keyword>
<keyword evidence="8" id="KW-0460">Magnesium</keyword>
<keyword evidence="6" id="KW-0479">Metal-binding</keyword>
<evidence type="ECO:0000313" key="11">
    <source>
        <dbReference type="EMBL" id="QFQ31650.1"/>
    </source>
</evidence>
<organism evidence="11 12">
    <name type="scientific">Janibacter melonis</name>
    <dbReference type="NCBI Taxonomy" id="262209"/>
    <lineage>
        <taxon>Bacteria</taxon>
        <taxon>Bacillati</taxon>
        <taxon>Actinomycetota</taxon>
        <taxon>Actinomycetes</taxon>
        <taxon>Micrococcales</taxon>
        <taxon>Intrasporangiaceae</taxon>
        <taxon>Janibacter</taxon>
    </lineage>
</organism>
<evidence type="ECO:0000256" key="6">
    <source>
        <dbReference type="ARBA" id="ARBA00022723"/>
    </source>
</evidence>
<dbReference type="PANTHER" id="PTHR30040:SF2">
    <property type="entry name" value="FAD:PROTEIN FMN TRANSFERASE"/>
    <property type="match status" value="1"/>
</dbReference>
<evidence type="ECO:0000256" key="5">
    <source>
        <dbReference type="ARBA" id="ARBA00022679"/>
    </source>
</evidence>
<evidence type="ECO:0000256" key="2">
    <source>
        <dbReference type="ARBA" id="ARBA00011955"/>
    </source>
</evidence>
<evidence type="ECO:0000256" key="9">
    <source>
        <dbReference type="ARBA" id="ARBA00031306"/>
    </source>
</evidence>
<evidence type="ECO:0000256" key="3">
    <source>
        <dbReference type="ARBA" id="ARBA00016337"/>
    </source>
</evidence>
<dbReference type="EMBL" id="CP044548">
    <property type="protein sequence ID" value="QFQ31650.1"/>
    <property type="molecule type" value="Genomic_DNA"/>
</dbReference>
<dbReference type="GO" id="GO:0046872">
    <property type="term" value="F:metal ion binding"/>
    <property type="evidence" value="ECO:0007669"/>
    <property type="project" value="UniProtKB-KW"/>
</dbReference>
<evidence type="ECO:0000313" key="12">
    <source>
        <dbReference type="Proteomes" id="UP000271708"/>
    </source>
</evidence>
<dbReference type="AlphaFoldDB" id="A0A5P8FRB9"/>
<dbReference type="PANTHER" id="PTHR30040">
    <property type="entry name" value="THIAMINE BIOSYNTHESIS LIPOPROTEIN APBE"/>
    <property type="match status" value="1"/>
</dbReference>
<dbReference type="Pfam" id="PF02424">
    <property type="entry name" value="ApbE"/>
    <property type="match status" value="2"/>
</dbReference>
<dbReference type="Proteomes" id="UP000271708">
    <property type="component" value="Chromosome"/>
</dbReference>
<keyword evidence="5 11" id="KW-0808">Transferase</keyword>
<evidence type="ECO:0000256" key="4">
    <source>
        <dbReference type="ARBA" id="ARBA00022630"/>
    </source>
</evidence>